<sequence length="207" mass="22916">MLQNSNSMSSSAQHLQGCDAYTVVVLSDECDNGLGHELPIDFSIPAATEAAVIPLKSQLSLDGRLSNQSCINMMVENPVAYSVHVDDIEMGKSEDTRNNNEETLGDLKNEQVLTKSLQKQISFDMGGKYMQLLMNHSLMLSKFSTRDKIAGEKVVDAPRSRKYKRVASFNSRKVVLLFSVLSSLGTIILIYLTLRVRHMGDASIRSD</sequence>
<keyword evidence="1" id="KW-0812">Transmembrane</keyword>
<feature type="transmembrane region" description="Helical" evidence="1">
    <location>
        <begin position="174"/>
        <end position="194"/>
    </location>
</feature>
<keyword evidence="1" id="KW-1133">Transmembrane helix</keyword>
<dbReference type="AlphaFoldDB" id="A0AAP0DBF4"/>
<accession>A0AAP0DBF4</accession>
<keyword evidence="1" id="KW-0472">Membrane</keyword>
<reference evidence="2 3" key="1">
    <citation type="submission" date="2024-04" db="EMBL/GenBank/DDBJ databases">
        <title>The reference genome of an endangered Asteraceae, Deinandra increscens subsp. villosa, native to the Central Coast of California.</title>
        <authorList>
            <person name="Guilliams M."/>
            <person name="Hasenstab-Lehman K."/>
            <person name="Meyer R."/>
            <person name="Mcevoy S."/>
        </authorList>
    </citation>
    <scope>NUCLEOTIDE SEQUENCE [LARGE SCALE GENOMIC DNA]</scope>
    <source>
        <tissue evidence="2">Leaf</tissue>
    </source>
</reference>
<name>A0AAP0DBF4_9ASTR</name>
<protein>
    <submittedName>
        <fullName evidence="2">Uncharacterized protein</fullName>
    </submittedName>
</protein>
<dbReference type="EMBL" id="JBCNJP010000013">
    <property type="protein sequence ID" value="KAK9069452.1"/>
    <property type="molecule type" value="Genomic_DNA"/>
</dbReference>
<proteinExistence type="predicted"/>
<evidence type="ECO:0000313" key="3">
    <source>
        <dbReference type="Proteomes" id="UP001408789"/>
    </source>
</evidence>
<dbReference type="PANTHER" id="PTHR34064">
    <property type="entry name" value="OS04G0672300 PROTEIN"/>
    <property type="match status" value="1"/>
</dbReference>
<dbReference type="Proteomes" id="UP001408789">
    <property type="component" value="Unassembled WGS sequence"/>
</dbReference>
<comment type="caution">
    <text evidence="2">The sequence shown here is derived from an EMBL/GenBank/DDBJ whole genome shotgun (WGS) entry which is preliminary data.</text>
</comment>
<evidence type="ECO:0000313" key="2">
    <source>
        <dbReference type="EMBL" id="KAK9069452.1"/>
    </source>
</evidence>
<evidence type="ECO:0000256" key="1">
    <source>
        <dbReference type="SAM" id="Phobius"/>
    </source>
</evidence>
<dbReference type="PANTHER" id="PTHR34064:SF5">
    <property type="entry name" value="PROTEIN, PUTATIVE-RELATED"/>
    <property type="match status" value="1"/>
</dbReference>
<keyword evidence="3" id="KW-1185">Reference proteome</keyword>
<gene>
    <name evidence="2" type="ORF">SSX86_011356</name>
</gene>
<organism evidence="2 3">
    <name type="scientific">Deinandra increscens subsp. villosa</name>
    <dbReference type="NCBI Taxonomy" id="3103831"/>
    <lineage>
        <taxon>Eukaryota</taxon>
        <taxon>Viridiplantae</taxon>
        <taxon>Streptophyta</taxon>
        <taxon>Embryophyta</taxon>
        <taxon>Tracheophyta</taxon>
        <taxon>Spermatophyta</taxon>
        <taxon>Magnoliopsida</taxon>
        <taxon>eudicotyledons</taxon>
        <taxon>Gunneridae</taxon>
        <taxon>Pentapetalae</taxon>
        <taxon>asterids</taxon>
        <taxon>campanulids</taxon>
        <taxon>Asterales</taxon>
        <taxon>Asteraceae</taxon>
        <taxon>Asteroideae</taxon>
        <taxon>Heliantheae alliance</taxon>
        <taxon>Madieae</taxon>
        <taxon>Madiinae</taxon>
        <taxon>Deinandra</taxon>
    </lineage>
</organism>